<name>A0A9X7PH22_9ACTN</name>
<gene>
    <name evidence="1" type="ORF">B7P34_16725</name>
</gene>
<dbReference type="EMBL" id="PXWG01000039">
    <property type="protein sequence ID" value="PSJ27623.1"/>
    <property type="molecule type" value="Genomic_DNA"/>
</dbReference>
<protein>
    <submittedName>
        <fullName evidence="1">Uncharacterized protein</fullName>
    </submittedName>
</protein>
<proteinExistence type="predicted"/>
<evidence type="ECO:0000313" key="1">
    <source>
        <dbReference type="EMBL" id="PSJ27623.1"/>
    </source>
</evidence>
<evidence type="ECO:0000313" key="2">
    <source>
        <dbReference type="Proteomes" id="UP000242427"/>
    </source>
</evidence>
<sequence length="162" mass="18883">MGRLQDKWLGTRYPDNDVVPLSAAEVRNALLTINGPRVPFRIRDAGPTENADVVAEWWFRTTGLDDDMPRRQEEHRLRIRMRLDPSGREVRFIQEKWSSAGGGPHMQHAYRRGRSFTVEWKYERGPDGRRRKVTTLDTRDVKRALQKATLSSGWIWRGVSQL</sequence>
<dbReference type="AlphaFoldDB" id="A0A9X7PH22"/>
<reference evidence="1 2" key="1">
    <citation type="submission" date="2018-03" db="EMBL/GenBank/DDBJ databases">
        <title>Chitinolytic properties of Streptosporangium nondiastaticum TBG75A20.</title>
        <authorList>
            <person name="Gayathri V."/>
            <person name="Shiburaj S."/>
        </authorList>
    </citation>
    <scope>NUCLEOTIDE SEQUENCE [LARGE SCALE GENOMIC DNA]</scope>
    <source>
        <strain evidence="1 2">TBG75A20</strain>
    </source>
</reference>
<dbReference type="RefSeq" id="WP_106677372.1">
    <property type="nucleotide sequence ID" value="NZ_PXWG01000039.1"/>
</dbReference>
<accession>A0A9X7PH22</accession>
<organism evidence="1 2">
    <name type="scientific">Streptosporangium nondiastaticum</name>
    <dbReference type="NCBI Taxonomy" id="35764"/>
    <lineage>
        <taxon>Bacteria</taxon>
        <taxon>Bacillati</taxon>
        <taxon>Actinomycetota</taxon>
        <taxon>Actinomycetes</taxon>
        <taxon>Streptosporangiales</taxon>
        <taxon>Streptosporangiaceae</taxon>
        <taxon>Streptosporangium</taxon>
    </lineage>
</organism>
<comment type="caution">
    <text evidence="1">The sequence shown here is derived from an EMBL/GenBank/DDBJ whole genome shotgun (WGS) entry which is preliminary data.</text>
</comment>
<keyword evidence="2" id="KW-1185">Reference proteome</keyword>
<dbReference type="OrthoDB" id="4299760at2"/>
<dbReference type="Proteomes" id="UP000242427">
    <property type="component" value="Unassembled WGS sequence"/>
</dbReference>